<reference evidence="2 3" key="1">
    <citation type="submission" date="2019-07" db="EMBL/GenBank/DDBJ databases">
        <title>Microbispora hainanensis DSM 45428.</title>
        <authorList>
            <person name="Thawai C."/>
        </authorList>
    </citation>
    <scope>NUCLEOTIDE SEQUENCE [LARGE SCALE GENOMIC DNA]</scope>
    <source>
        <strain evidence="2 3">DSM 45428</strain>
    </source>
</reference>
<gene>
    <name evidence="2" type="ORF">FLX08_02955</name>
</gene>
<evidence type="ECO:0000313" key="2">
    <source>
        <dbReference type="EMBL" id="TQS23440.1"/>
    </source>
</evidence>
<dbReference type="EMBL" id="VIRM01000003">
    <property type="protein sequence ID" value="TQS23440.1"/>
    <property type="molecule type" value="Genomic_DNA"/>
</dbReference>
<feature type="region of interest" description="Disordered" evidence="1">
    <location>
        <begin position="80"/>
        <end position="118"/>
    </location>
</feature>
<feature type="compositionally biased region" description="Basic and acidic residues" evidence="1">
    <location>
        <begin position="98"/>
        <end position="118"/>
    </location>
</feature>
<comment type="caution">
    <text evidence="2">The sequence shown here is derived from an EMBL/GenBank/DDBJ whole genome shotgun (WGS) entry which is preliminary data.</text>
</comment>
<evidence type="ECO:0000256" key="1">
    <source>
        <dbReference type="SAM" id="MobiDB-lite"/>
    </source>
</evidence>
<evidence type="ECO:0000313" key="3">
    <source>
        <dbReference type="Proteomes" id="UP000316541"/>
    </source>
</evidence>
<organism evidence="2 3">
    <name type="scientific">Microbispora hainanensis</name>
    <dbReference type="NCBI Taxonomy" id="568844"/>
    <lineage>
        <taxon>Bacteria</taxon>
        <taxon>Bacillati</taxon>
        <taxon>Actinomycetota</taxon>
        <taxon>Actinomycetes</taxon>
        <taxon>Streptosporangiales</taxon>
        <taxon>Streptosporangiaceae</taxon>
        <taxon>Microbispora</taxon>
    </lineage>
</organism>
<proteinExistence type="predicted"/>
<dbReference type="Proteomes" id="UP000316541">
    <property type="component" value="Unassembled WGS sequence"/>
</dbReference>
<dbReference type="RefSeq" id="WP_142616630.1">
    <property type="nucleotide sequence ID" value="NZ_VIRM01000003.1"/>
</dbReference>
<protein>
    <submittedName>
        <fullName evidence="2">Uncharacterized protein</fullName>
    </submittedName>
</protein>
<dbReference type="AlphaFoldDB" id="A0A544Z309"/>
<name>A0A544Z309_9ACTN</name>
<sequence>MQSGRYIVVNPKVRSELLLDERFISADKYGGGSVITNGEIGRILGMAVYMTTVMHGRDMVVRHQMAVTFANQIVKTPWPASCTAPERRPQRQVRRDHRRMERRAGHGHDHRHGPDGRLHPVRISLGSRPWRVWIGSVSPIGRPCSTSCSGR</sequence>
<accession>A0A544Z309</accession>